<feature type="transmembrane region" description="Helical" evidence="1">
    <location>
        <begin position="82"/>
        <end position="101"/>
    </location>
</feature>
<sequence length="316" mass="35280">MRHRNDPSINECDEEAALWVARLQSKDATEEDRAAFELWLESDPKNGLAYEEMQDLWGDLKHIPMPKAGLERLRPGRRLRSAGVASVVIAGIAIIGLYRAGYYDRWQSDYYTVAGEIRAIRLEDGTQVDLNTDTAIEVAYTADKRTIRLLRGEAFFNVAKNPQRPFVVDNGSLNARAVGTRYTVRKASGALSSEVQVEEGSVEVETASDHALLSPGQVATVIEKDKIEITRDDVESKTAWKDGKLIFSERPLRDVLATLSRYRNGRIVLLDHTIGDQRVSGIFDIKNTDDALNALQASLPVNMTRVTDFLVFVSAR</sequence>
<evidence type="ECO:0000259" key="4">
    <source>
        <dbReference type="Pfam" id="PF16344"/>
    </source>
</evidence>
<keyword evidence="1 5" id="KW-0812">Transmembrane</keyword>
<evidence type="ECO:0000259" key="3">
    <source>
        <dbReference type="Pfam" id="PF16220"/>
    </source>
</evidence>
<keyword evidence="6" id="KW-1185">Reference proteome</keyword>
<organism evidence="5 6">
    <name type="scientific">Brucella pseudogrignonensis</name>
    <dbReference type="NCBI Taxonomy" id="419475"/>
    <lineage>
        <taxon>Bacteria</taxon>
        <taxon>Pseudomonadati</taxon>
        <taxon>Pseudomonadota</taxon>
        <taxon>Alphaproteobacteria</taxon>
        <taxon>Hyphomicrobiales</taxon>
        <taxon>Brucellaceae</taxon>
        <taxon>Brucella/Ochrobactrum group</taxon>
        <taxon>Brucella</taxon>
    </lineage>
</organism>
<dbReference type="InterPro" id="IPR032623">
    <property type="entry name" value="FecR_N"/>
</dbReference>
<dbReference type="PANTHER" id="PTHR30273">
    <property type="entry name" value="PERIPLASMIC SIGNAL SENSOR AND SIGMA FACTOR ACTIVATOR FECR-RELATED"/>
    <property type="match status" value="1"/>
</dbReference>
<dbReference type="EMBL" id="JAVDQT010000005">
    <property type="protein sequence ID" value="MDR6433360.1"/>
    <property type="molecule type" value="Genomic_DNA"/>
</dbReference>
<evidence type="ECO:0000313" key="6">
    <source>
        <dbReference type="Proteomes" id="UP001184614"/>
    </source>
</evidence>
<dbReference type="Proteomes" id="UP001184614">
    <property type="component" value="Unassembled WGS sequence"/>
</dbReference>
<feature type="domain" description="Protein FecR C-terminal" evidence="4">
    <location>
        <begin position="244"/>
        <end position="304"/>
    </location>
</feature>
<evidence type="ECO:0000313" key="5">
    <source>
        <dbReference type="EMBL" id="MDR6433360.1"/>
    </source>
</evidence>
<feature type="domain" description="FecR N-terminal" evidence="3">
    <location>
        <begin position="14"/>
        <end position="56"/>
    </location>
</feature>
<evidence type="ECO:0000256" key="1">
    <source>
        <dbReference type="SAM" id="Phobius"/>
    </source>
</evidence>
<evidence type="ECO:0000259" key="2">
    <source>
        <dbReference type="Pfam" id="PF04773"/>
    </source>
</evidence>
<comment type="caution">
    <text evidence="5">The sequence shown here is derived from an EMBL/GenBank/DDBJ whole genome shotgun (WGS) entry which is preliminary data.</text>
</comment>
<feature type="domain" description="FecR protein" evidence="2">
    <location>
        <begin position="109"/>
        <end position="203"/>
    </location>
</feature>
<dbReference type="Gene3D" id="2.60.120.1440">
    <property type="match status" value="1"/>
</dbReference>
<keyword evidence="1" id="KW-1133">Transmembrane helix</keyword>
<gene>
    <name evidence="5" type="ORF">J2782_003106</name>
</gene>
<dbReference type="InterPro" id="IPR006860">
    <property type="entry name" value="FecR"/>
</dbReference>
<dbReference type="Pfam" id="PF16220">
    <property type="entry name" value="DUF4880"/>
    <property type="match status" value="1"/>
</dbReference>
<accession>A0ABU1MBD7</accession>
<dbReference type="InterPro" id="IPR032508">
    <property type="entry name" value="FecR_C"/>
</dbReference>
<dbReference type="Pfam" id="PF16344">
    <property type="entry name" value="FecR_C"/>
    <property type="match status" value="1"/>
</dbReference>
<protein>
    <submittedName>
        <fullName evidence="5">Transmembrane sensor</fullName>
    </submittedName>
</protein>
<dbReference type="Pfam" id="PF04773">
    <property type="entry name" value="FecR"/>
    <property type="match status" value="1"/>
</dbReference>
<proteinExistence type="predicted"/>
<dbReference type="PIRSF" id="PIRSF018266">
    <property type="entry name" value="FecR"/>
    <property type="match status" value="1"/>
</dbReference>
<keyword evidence="1" id="KW-0472">Membrane</keyword>
<reference evidence="5 6" key="1">
    <citation type="submission" date="2023-07" db="EMBL/GenBank/DDBJ databases">
        <title>Sorghum-associated microbial communities from plants grown in Nebraska, USA.</title>
        <authorList>
            <person name="Schachtman D."/>
        </authorList>
    </citation>
    <scope>NUCLEOTIDE SEQUENCE [LARGE SCALE GENOMIC DNA]</scope>
    <source>
        <strain evidence="5 6">DS1730</strain>
    </source>
</reference>
<name>A0ABU1MBD7_9HYPH</name>
<dbReference type="RefSeq" id="WP_310014094.1">
    <property type="nucleotide sequence ID" value="NZ_JAVDQT010000005.1"/>
</dbReference>
<dbReference type="PANTHER" id="PTHR30273:SF2">
    <property type="entry name" value="PROTEIN FECR"/>
    <property type="match status" value="1"/>
</dbReference>
<dbReference type="InterPro" id="IPR012373">
    <property type="entry name" value="Ferrdict_sens_TM"/>
</dbReference>
<dbReference type="Gene3D" id="3.55.50.30">
    <property type="match status" value="1"/>
</dbReference>